<dbReference type="InterPro" id="IPR036514">
    <property type="entry name" value="SGNH_hydro_sf"/>
</dbReference>
<accession>A0ABX7P3X3</accession>
<dbReference type="EMBL" id="CP071090">
    <property type="protein sequence ID" value="QSQ25122.1"/>
    <property type="molecule type" value="Genomic_DNA"/>
</dbReference>
<dbReference type="RefSeq" id="WP_206726679.1">
    <property type="nucleotide sequence ID" value="NZ_CP071090.1"/>
</dbReference>
<dbReference type="PANTHER" id="PTHR43784">
    <property type="entry name" value="GDSL-LIKE LIPASE/ACYLHYDROLASE, PUTATIVE (AFU_ORTHOLOGUE AFUA_2G00820)-RELATED"/>
    <property type="match status" value="1"/>
</dbReference>
<organism evidence="4 5">
    <name type="scientific">Pyxidicoccus parkwayensis</name>
    <dbReference type="NCBI Taxonomy" id="2813578"/>
    <lineage>
        <taxon>Bacteria</taxon>
        <taxon>Pseudomonadati</taxon>
        <taxon>Myxococcota</taxon>
        <taxon>Myxococcia</taxon>
        <taxon>Myxococcales</taxon>
        <taxon>Cystobacterineae</taxon>
        <taxon>Myxococcaceae</taxon>
        <taxon>Pyxidicoccus</taxon>
    </lineage>
</organism>
<sequence>MRVWRAWLGVLVCAGSALLACADSTGVPLSEEAPPADDSASVVSAPSEPLEVAPALVLNDERRVRETPPPAPPPAPPDSFQPGFHQALRWSESVGGMMTFRLRVPVGREGGRLRVTFRSGDGTLTLQRATVAKAGVDGALASTPVSLTFNGQAGFTTPARTLVTSDPVDFPVTFRDDLDISFEVRGALAASAIDAFPGSFARPGAFAVMPGPIGGQPFERSSGVATVDVEGPPTRAFVAIGDSITEGYMDMKNDTRNAWPALVEDALGVPVVNSGVSGQGFYDALELLDNEVLALQGITDCIVLLGTNDLGNTGALEQAEARMVQMVERLKPFCRVWVSTLLPKEKTNFGSYALVKTQRVAFNDWVRKGGTGADVIDLEAVMRRPDNVHLFIEGLGADGIHPNAAGHKVMAAEVVRVLREQGGL</sequence>
<evidence type="ECO:0000313" key="5">
    <source>
        <dbReference type="Proteomes" id="UP000662747"/>
    </source>
</evidence>
<dbReference type="Gene3D" id="3.40.50.1110">
    <property type="entry name" value="SGNH hydrolase"/>
    <property type="match status" value="1"/>
</dbReference>
<evidence type="ECO:0000313" key="4">
    <source>
        <dbReference type="EMBL" id="QSQ25122.1"/>
    </source>
</evidence>
<keyword evidence="4" id="KW-0378">Hydrolase</keyword>
<dbReference type="InterPro" id="IPR013830">
    <property type="entry name" value="SGNH_hydro"/>
</dbReference>
<name>A0ABX7P3X3_9BACT</name>
<evidence type="ECO:0000256" key="1">
    <source>
        <dbReference type="SAM" id="MobiDB-lite"/>
    </source>
</evidence>
<dbReference type="InterPro" id="IPR053140">
    <property type="entry name" value="GDSL_Rv0518-like"/>
</dbReference>
<dbReference type="PROSITE" id="PS51257">
    <property type="entry name" value="PROKAR_LIPOPROTEIN"/>
    <property type="match status" value="1"/>
</dbReference>
<feature type="signal peptide" evidence="2">
    <location>
        <begin position="1"/>
        <end position="22"/>
    </location>
</feature>
<evidence type="ECO:0000256" key="2">
    <source>
        <dbReference type="SAM" id="SignalP"/>
    </source>
</evidence>
<evidence type="ECO:0000259" key="3">
    <source>
        <dbReference type="Pfam" id="PF13472"/>
    </source>
</evidence>
<keyword evidence="5" id="KW-1185">Reference proteome</keyword>
<proteinExistence type="predicted"/>
<feature type="region of interest" description="Disordered" evidence="1">
    <location>
        <begin position="60"/>
        <end position="83"/>
    </location>
</feature>
<keyword evidence="2" id="KW-0732">Signal</keyword>
<dbReference type="Proteomes" id="UP000662747">
    <property type="component" value="Chromosome"/>
</dbReference>
<feature type="domain" description="SGNH hydrolase-type esterase" evidence="3">
    <location>
        <begin position="239"/>
        <end position="409"/>
    </location>
</feature>
<feature type="compositionally biased region" description="Pro residues" evidence="1">
    <location>
        <begin position="67"/>
        <end position="79"/>
    </location>
</feature>
<dbReference type="PANTHER" id="PTHR43784:SF2">
    <property type="entry name" value="GDSL-LIKE LIPASE_ACYLHYDROLASE, PUTATIVE (AFU_ORTHOLOGUE AFUA_2G00820)-RELATED"/>
    <property type="match status" value="1"/>
</dbReference>
<reference evidence="4 5" key="1">
    <citation type="submission" date="2021-02" db="EMBL/GenBank/DDBJ databases">
        <title>De Novo genome assembly of isolated myxobacteria.</title>
        <authorList>
            <person name="Stevens D.C."/>
        </authorList>
    </citation>
    <scope>NUCLEOTIDE SEQUENCE [LARGE SCALE GENOMIC DNA]</scope>
    <source>
        <strain evidence="5">SCPEA02</strain>
    </source>
</reference>
<dbReference type="SUPFAM" id="SSF52266">
    <property type="entry name" value="SGNH hydrolase"/>
    <property type="match status" value="1"/>
</dbReference>
<protein>
    <submittedName>
        <fullName evidence="4">SGNH/GDSL hydrolase family protein</fullName>
    </submittedName>
</protein>
<gene>
    <name evidence="4" type="ORF">JY651_09405</name>
</gene>
<feature type="chain" id="PRO_5047506602" evidence="2">
    <location>
        <begin position="23"/>
        <end position="424"/>
    </location>
</feature>
<dbReference type="Pfam" id="PF13472">
    <property type="entry name" value="Lipase_GDSL_2"/>
    <property type="match status" value="1"/>
</dbReference>
<dbReference type="GO" id="GO:0016787">
    <property type="term" value="F:hydrolase activity"/>
    <property type="evidence" value="ECO:0007669"/>
    <property type="project" value="UniProtKB-KW"/>
</dbReference>